<keyword evidence="6 11" id="KW-0378">Hydrolase</keyword>
<organism evidence="13 14">
    <name type="scientific">Ilex paraguariensis</name>
    <name type="common">yerba mate</name>
    <dbReference type="NCBI Taxonomy" id="185542"/>
    <lineage>
        <taxon>Eukaryota</taxon>
        <taxon>Viridiplantae</taxon>
        <taxon>Streptophyta</taxon>
        <taxon>Embryophyta</taxon>
        <taxon>Tracheophyta</taxon>
        <taxon>Spermatophyta</taxon>
        <taxon>Magnoliopsida</taxon>
        <taxon>eudicotyledons</taxon>
        <taxon>Gunneridae</taxon>
        <taxon>Pentapetalae</taxon>
        <taxon>asterids</taxon>
        <taxon>campanulids</taxon>
        <taxon>Aquifoliales</taxon>
        <taxon>Aquifoliaceae</taxon>
        <taxon>Ilex</taxon>
    </lineage>
</organism>
<dbReference type="InterPro" id="IPR000070">
    <property type="entry name" value="Pectinesterase_cat"/>
</dbReference>
<keyword evidence="5 11" id="KW-0964">Secreted</keyword>
<dbReference type="PROSITE" id="PS00503">
    <property type="entry name" value="PECTINESTERASE_2"/>
    <property type="match status" value="1"/>
</dbReference>
<keyword evidence="4 11" id="KW-0134">Cell wall</keyword>
<dbReference type="GO" id="GO:0042545">
    <property type="term" value="P:cell wall modification"/>
    <property type="evidence" value="ECO:0007669"/>
    <property type="project" value="UniProtKB-UniRule"/>
</dbReference>
<evidence type="ECO:0000256" key="2">
    <source>
        <dbReference type="ARBA" id="ARBA00005184"/>
    </source>
</evidence>
<evidence type="ECO:0000256" key="1">
    <source>
        <dbReference type="ARBA" id="ARBA00004191"/>
    </source>
</evidence>
<proteinExistence type="predicted"/>
<dbReference type="GO" id="GO:0045490">
    <property type="term" value="P:pectin catabolic process"/>
    <property type="evidence" value="ECO:0007669"/>
    <property type="project" value="UniProtKB-UniRule"/>
</dbReference>
<protein>
    <recommendedName>
        <fullName evidence="3 11">Pectinesterase</fullName>
        <ecNumber evidence="3 11">3.1.1.11</ecNumber>
    </recommendedName>
</protein>
<dbReference type="Pfam" id="PF01095">
    <property type="entry name" value="Pectinesterase"/>
    <property type="match status" value="1"/>
</dbReference>
<evidence type="ECO:0000313" key="13">
    <source>
        <dbReference type="EMBL" id="CAK9180192.1"/>
    </source>
</evidence>
<feature type="chain" id="PRO_5044530525" description="Pectinesterase" evidence="11">
    <location>
        <begin position="20"/>
        <end position="332"/>
    </location>
</feature>
<evidence type="ECO:0000259" key="12">
    <source>
        <dbReference type="Pfam" id="PF01095"/>
    </source>
</evidence>
<evidence type="ECO:0000256" key="11">
    <source>
        <dbReference type="RuleBase" id="RU000589"/>
    </source>
</evidence>
<accession>A0ABC8UGS1</accession>
<dbReference type="Proteomes" id="UP001642360">
    <property type="component" value="Unassembled WGS sequence"/>
</dbReference>
<keyword evidence="8 11" id="KW-0961">Cell wall biogenesis/degradation</keyword>
<dbReference type="EMBL" id="CAUOFW020007680">
    <property type="protein sequence ID" value="CAK9180192.1"/>
    <property type="molecule type" value="Genomic_DNA"/>
</dbReference>
<dbReference type="InterPro" id="IPR018040">
    <property type="entry name" value="Pectinesterase_Tyr_AS"/>
</dbReference>
<feature type="signal peptide" evidence="11">
    <location>
        <begin position="1"/>
        <end position="19"/>
    </location>
</feature>
<comment type="subcellular location">
    <subcellularLocation>
        <location evidence="1 11">Secreted</location>
        <location evidence="1 11">Cell wall</location>
    </subcellularLocation>
</comment>
<keyword evidence="14" id="KW-1185">Reference proteome</keyword>
<evidence type="ECO:0000256" key="6">
    <source>
        <dbReference type="ARBA" id="ARBA00022801"/>
    </source>
</evidence>
<comment type="pathway">
    <text evidence="2 11">Glycan metabolism; pectin degradation; 2-dehydro-3-deoxy-D-gluconate from pectin: step 1/5.</text>
</comment>
<dbReference type="Gene3D" id="2.160.20.10">
    <property type="entry name" value="Single-stranded right-handed beta-helix, Pectin lyase-like"/>
    <property type="match status" value="1"/>
</dbReference>
<dbReference type="AlphaFoldDB" id="A0ABC8UGS1"/>
<dbReference type="PROSITE" id="PS00800">
    <property type="entry name" value="PECTINESTERASE_1"/>
    <property type="match status" value="1"/>
</dbReference>
<evidence type="ECO:0000256" key="9">
    <source>
        <dbReference type="ARBA" id="ARBA00047928"/>
    </source>
</evidence>
<dbReference type="InterPro" id="IPR011050">
    <property type="entry name" value="Pectin_lyase_fold/virulence"/>
</dbReference>
<evidence type="ECO:0000256" key="8">
    <source>
        <dbReference type="ARBA" id="ARBA00023316"/>
    </source>
</evidence>
<dbReference type="InterPro" id="IPR033131">
    <property type="entry name" value="Pectinesterase_Asp_AS"/>
</dbReference>
<dbReference type="SUPFAM" id="SSF51126">
    <property type="entry name" value="Pectin lyase-like"/>
    <property type="match status" value="1"/>
</dbReference>
<comment type="function">
    <text evidence="11">Acts in the modification of cell walls via demethylesterification of cell wall pectin.</text>
</comment>
<dbReference type="InterPro" id="IPR012334">
    <property type="entry name" value="Pectin_lyas_fold"/>
</dbReference>
<evidence type="ECO:0000256" key="10">
    <source>
        <dbReference type="PROSITE-ProRule" id="PRU10040"/>
    </source>
</evidence>
<evidence type="ECO:0000313" key="14">
    <source>
        <dbReference type="Proteomes" id="UP001642360"/>
    </source>
</evidence>
<feature type="active site" evidence="10">
    <location>
        <position position="175"/>
    </location>
</feature>
<keyword evidence="11" id="KW-0732">Signal</keyword>
<dbReference type="EC" id="3.1.1.11" evidence="3 11"/>
<reference evidence="13 14" key="1">
    <citation type="submission" date="2024-02" db="EMBL/GenBank/DDBJ databases">
        <authorList>
            <person name="Vignale AGUSTIN F."/>
            <person name="Sosa J E."/>
            <person name="Modenutti C."/>
        </authorList>
    </citation>
    <scope>NUCLEOTIDE SEQUENCE [LARGE SCALE GENOMIC DNA]</scope>
</reference>
<evidence type="ECO:0000256" key="4">
    <source>
        <dbReference type="ARBA" id="ARBA00022512"/>
    </source>
</evidence>
<dbReference type="FunFam" id="2.160.20.10:FF:000029">
    <property type="entry name" value="Pectinesterase 4"/>
    <property type="match status" value="1"/>
</dbReference>
<feature type="domain" description="Pectinesterase catalytic" evidence="12">
    <location>
        <begin position="26"/>
        <end position="316"/>
    </location>
</feature>
<sequence>MKKITSLVILLTLVWIVKGELGSQFDTIVAQHGHGNFKRITEAVKAAPSNSKLKYYIHIKAGTYVEKVIIGREKTNLVFIGEGMDMTIITGNRSNRAGYSTSASATVDIFGEGFIAKNITFINSAGAGNGQAVAVKSSSMFSAFYQCRFKGYQDTLYVHSGIQFYRECEIFGTVDFIFGDARVVFQKCGMYVRLPGNTNVITAQGRGTSLDSGGISIHNCTIAATKEFNSHLGIKAYLGRPWGRFSKVVIMQSFLDDIIDPEGWLQWGNDTSSLYYGEYNNTGVGASLAKRVKWKGRKRMDLVQAKKFTVRNFIYGQKWLNPTKIPYSLDFM</sequence>
<keyword evidence="7 11" id="KW-0063">Aspartyl esterase</keyword>
<comment type="catalytic activity">
    <reaction evidence="9 11">
        <text>[(1-&gt;4)-alpha-D-galacturonosyl methyl ester](n) + n H2O = [(1-&gt;4)-alpha-D-galacturonosyl](n) + n methanol + n H(+)</text>
        <dbReference type="Rhea" id="RHEA:22380"/>
        <dbReference type="Rhea" id="RHEA-COMP:14570"/>
        <dbReference type="Rhea" id="RHEA-COMP:14573"/>
        <dbReference type="ChEBI" id="CHEBI:15377"/>
        <dbReference type="ChEBI" id="CHEBI:15378"/>
        <dbReference type="ChEBI" id="CHEBI:17790"/>
        <dbReference type="ChEBI" id="CHEBI:140522"/>
        <dbReference type="ChEBI" id="CHEBI:140523"/>
        <dbReference type="EC" id="3.1.1.11"/>
    </reaction>
</comment>
<evidence type="ECO:0000256" key="7">
    <source>
        <dbReference type="ARBA" id="ARBA00023085"/>
    </source>
</evidence>
<dbReference type="GO" id="GO:0030599">
    <property type="term" value="F:pectinesterase activity"/>
    <property type="evidence" value="ECO:0007669"/>
    <property type="project" value="UniProtKB-UniRule"/>
</dbReference>
<gene>
    <name evidence="13" type="ORF">ILEXP_LOCUS50174</name>
</gene>
<dbReference type="PANTHER" id="PTHR31707">
    <property type="entry name" value="PECTINESTERASE"/>
    <property type="match status" value="1"/>
</dbReference>
<comment type="caution">
    <text evidence="13">The sequence shown here is derived from an EMBL/GenBank/DDBJ whole genome shotgun (WGS) entry which is preliminary data.</text>
</comment>
<evidence type="ECO:0000256" key="5">
    <source>
        <dbReference type="ARBA" id="ARBA00022525"/>
    </source>
</evidence>
<name>A0ABC8UGS1_9AQUA</name>
<evidence type="ECO:0000256" key="3">
    <source>
        <dbReference type="ARBA" id="ARBA00013229"/>
    </source>
</evidence>